<keyword evidence="11" id="KW-1185">Reference proteome</keyword>
<keyword evidence="7" id="KW-0540">Nuclease</keyword>
<dbReference type="PIRSF" id="PIRSF005814">
    <property type="entry name" value="MutS_YshD"/>
    <property type="match status" value="1"/>
</dbReference>
<dbReference type="InterPro" id="IPR005747">
    <property type="entry name" value="MutS2"/>
</dbReference>
<keyword evidence="4 7" id="KW-0067">ATP-binding</keyword>
<reference evidence="10 11" key="2">
    <citation type="submission" date="2020-01" db="EMBL/GenBank/DDBJ databases">
        <title>Clostridiaceae sp. nov. isolated from the gut of human by culturomics.</title>
        <authorList>
            <person name="Chang Y."/>
        </authorList>
    </citation>
    <scope>NUCLEOTIDE SEQUENCE [LARGE SCALE GENOMIC DNA]</scope>
    <source>
        <strain evidence="10 11">DONG20-135</strain>
    </source>
</reference>
<dbReference type="EC" id="3.6.4.-" evidence="7"/>
<dbReference type="GO" id="GO:0019843">
    <property type="term" value="F:rRNA binding"/>
    <property type="evidence" value="ECO:0007669"/>
    <property type="project" value="UniProtKB-UniRule"/>
</dbReference>
<dbReference type="GO" id="GO:0043023">
    <property type="term" value="F:ribosomal large subunit binding"/>
    <property type="evidence" value="ECO:0007669"/>
    <property type="project" value="UniProtKB-UniRule"/>
</dbReference>
<dbReference type="PROSITE" id="PS50828">
    <property type="entry name" value="SMR"/>
    <property type="match status" value="1"/>
</dbReference>
<evidence type="ECO:0000256" key="6">
    <source>
        <dbReference type="ARBA" id="ARBA00023125"/>
    </source>
</evidence>
<keyword evidence="2 7" id="KW-0547">Nucleotide-binding</keyword>
<accession>A0A6N8U910</accession>
<dbReference type="EMBL" id="WUUQ01000002">
    <property type="protein sequence ID" value="MXQ73824.1"/>
    <property type="molecule type" value="Genomic_DNA"/>
</dbReference>
<keyword evidence="3 7" id="KW-0378">Hydrolase</keyword>
<evidence type="ECO:0000256" key="4">
    <source>
        <dbReference type="ARBA" id="ARBA00022840"/>
    </source>
</evidence>
<dbReference type="InterPro" id="IPR007696">
    <property type="entry name" value="DNA_mismatch_repair_MutS_core"/>
</dbReference>
<dbReference type="Pfam" id="PF01713">
    <property type="entry name" value="Smr"/>
    <property type="match status" value="1"/>
</dbReference>
<comment type="similarity">
    <text evidence="7">Belongs to the DNA mismatch repair MutS family. MutS2 subfamily.</text>
</comment>
<dbReference type="GO" id="GO:0030983">
    <property type="term" value="F:mismatched DNA binding"/>
    <property type="evidence" value="ECO:0007669"/>
    <property type="project" value="InterPro"/>
</dbReference>
<reference evidence="10 11" key="1">
    <citation type="submission" date="2019-12" db="EMBL/GenBank/DDBJ databases">
        <authorList>
            <person name="Yang R."/>
        </authorList>
    </citation>
    <scope>NUCLEOTIDE SEQUENCE [LARGE SCALE GENOMIC DNA]</scope>
    <source>
        <strain evidence="10 11">DONG20-135</strain>
    </source>
</reference>
<evidence type="ECO:0000256" key="2">
    <source>
        <dbReference type="ARBA" id="ARBA00022741"/>
    </source>
</evidence>
<dbReference type="SUPFAM" id="SSF52540">
    <property type="entry name" value="P-loop containing nucleoside triphosphate hydrolases"/>
    <property type="match status" value="1"/>
</dbReference>
<comment type="function">
    <text evidence="7">Endonuclease that is involved in the suppression of homologous recombination and thus may have a key role in the control of bacterial genetic diversity.</text>
</comment>
<dbReference type="SMART" id="SM00534">
    <property type="entry name" value="MUTSac"/>
    <property type="match status" value="1"/>
</dbReference>
<dbReference type="SUPFAM" id="SSF48334">
    <property type="entry name" value="DNA repair protein MutS, domain III"/>
    <property type="match status" value="1"/>
</dbReference>
<dbReference type="GO" id="GO:0072344">
    <property type="term" value="P:rescue of stalled ribosome"/>
    <property type="evidence" value="ECO:0007669"/>
    <property type="project" value="UniProtKB-UniRule"/>
</dbReference>
<evidence type="ECO:0000259" key="9">
    <source>
        <dbReference type="PROSITE" id="PS50828"/>
    </source>
</evidence>
<keyword evidence="1 7" id="KW-0699">rRNA-binding</keyword>
<dbReference type="RefSeq" id="WP_160625230.1">
    <property type="nucleotide sequence ID" value="NZ_WUUQ01000002.1"/>
</dbReference>
<dbReference type="PANTHER" id="PTHR48466">
    <property type="entry name" value="OS10G0509000 PROTEIN-RELATED"/>
    <property type="match status" value="1"/>
</dbReference>
<dbReference type="Gene3D" id="3.30.1370.110">
    <property type="match status" value="1"/>
</dbReference>
<comment type="function">
    <text evidence="7">Acts as a ribosome collision sensor, splitting the ribosome into its 2 subunits. Detects stalled/collided 70S ribosomes which it binds and splits by an ATP-hydrolysis driven conformational change. Acts upstream of the ribosome quality control system (RQC), a ribosome-associated complex that mediates the extraction of incompletely synthesized nascent chains from stalled ribosomes and their subsequent degradation. Probably generates substrates for RQC.</text>
</comment>
<organism evidence="10 11">
    <name type="scientific">Copranaerobaculum intestinale</name>
    <dbReference type="NCBI Taxonomy" id="2692629"/>
    <lineage>
        <taxon>Bacteria</taxon>
        <taxon>Bacillati</taxon>
        <taxon>Bacillota</taxon>
        <taxon>Erysipelotrichia</taxon>
        <taxon>Erysipelotrichales</taxon>
        <taxon>Erysipelotrichaceae</taxon>
        <taxon>Copranaerobaculum</taxon>
    </lineage>
</organism>
<comment type="caution">
    <text evidence="10">The sequence shown here is derived from an EMBL/GenBank/DDBJ whole genome shotgun (WGS) entry which is preliminary data.</text>
</comment>
<dbReference type="GO" id="GO:0004519">
    <property type="term" value="F:endonuclease activity"/>
    <property type="evidence" value="ECO:0007669"/>
    <property type="project" value="UniProtKB-UniRule"/>
</dbReference>
<gene>
    <name evidence="7" type="primary">mutS2</name>
    <name evidence="7" type="synonym">rqcU</name>
    <name evidence="10" type="ORF">GSF08_07710</name>
</gene>
<sequence>MKKEQIEALELPLIFEQVAKQCAFSLGRAAILNLVPSFDELYVKRELRRTQEALNMVIRYGDMPFGAIRDISESVTIAKKDMTLSAAELRRIADGIRAIAAIIKYMKASEIETPELDELITAFADTGKLASEIESCISVNDEVLDGASSDLRSIRRAIQTLQAQISSQVQKFISANGSKLTDTITAVRNERICVLVKISEKNSISGFIHGESASGQTAYVEPECLLQLNNRLQSLHSQEHDEVNRILFGLSQLVKEDSASLLANLDTCAVLDALFAKAKWGKQVQGCVGVITSNKDRLYLKAARHPLIDPEQVVANTYEIALPHRTLLITGSNTGGKTVTLKTIGLFAAMTMCGLPLPAEEAEIPLYDDIYVDIGDDQSIVESLSTFSSHLSKLAMICRHATGTSLVLLDELGSGTDPKEGESLAIAILDELRERGCTLIATTHFSQVKTYGAKCDDVLLSCVEFDVEAMRPTYRYIAGLSGQSNAFEIARRFHLKESIIERARAYKEANRTDQEGLMEKLEEALLQAEHDKTQLARMKADALQLQLELNNERRKLQSERVRILEKAEQHAEELIESTQAEGEEIIARLKAMSADVKPHELTAVKTELNALRKEREPEPSSIKENFAVGDYVQLLKHGYFGEIIAVQKEKATVLSNGLKMQVKLSELTHANRPVMKKTKTSYSKAIHQSFPLELNLLGMYVDEALPVIDKYLDNAILAKVSVVRVIHGNGTGALRKGVHQFLKHHARVEAFRIGGEGEGGLGATVVTLKMKGKH</sequence>
<evidence type="ECO:0000256" key="7">
    <source>
        <dbReference type="HAMAP-Rule" id="MF_00092"/>
    </source>
</evidence>
<dbReference type="InterPro" id="IPR036187">
    <property type="entry name" value="DNA_mismatch_repair_MutS_sf"/>
</dbReference>
<feature type="coiled-coil region" evidence="8">
    <location>
        <begin position="511"/>
        <end position="584"/>
    </location>
</feature>
<dbReference type="InterPro" id="IPR000432">
    <property type="entry name" value="DNA_mismatch_repair_MutS_C"/>
</dbReference>
<dbReference type="PROSITE" id="PS00486">
    <property type="entry name" value="DNA_MISMATCH_REPAIR_2"/>
    <property type="match status" value="1"/>
</dbReference>
<dbReference type="FunFam" id="3.40.50.300:FF:000830">
    <property type="entry name" value="Endonuclease MutS2"/>
    <property type="match status" value="1"/>
</dbReference>
<dbReference type="SUPFAM" id="SSF160443">
    <property type="entry name" value="SMR domain-like"/>
    <property type="match status" value="1"/>
</dbReference>
<keyword evidence="8" id="KW-0175">Coiled coil</keyword>
<dbReference type="AlphaFoldDB" id="A0A6N8U910"/>
<evidence type="ECO:0000256" key="8">
    <source>
        <dbReference type="SAM" id="Coils"/>
    </source>
</evidence>
<dbReference type="SMART" id="SM00463">
    <property type="entry name" value="SMR"/>
    <property type="match status" value="1"/>
</dbReference>
<evidence type="ECO:0000313" key="10">
    <source>
        <dbReference type="EMBL" id="MXQ73824.1"/>
    </source>
</evidence>
<dbReference type="Pfam" id="PF00488">
    <property type="entry name" value="MutS_V"/>
    <property type="match status" value="1"/>
</dbReference>
<evidence type="ECO:0000256" key="5">
    <source>
        <dbReference type="ARBA" id="ARBA00022884"/>
    </source>
</evidence>
<dbReference type="InterPro" id="IPR036063">
    <property type="entry name" value="Smr_dom_sf"/>
</dbReference>
<feature type="domain" description="Smr" evidence="9">
    <location>
        <begin position="694"/>
        <end position="769"/>
    </location>
</feature>
<proteinExistence type="inferred from homology"/>
<dbReference type="GO" id="GO:0006298">
    <property type="term" value="P:mismatch repair"/>
    <property type="evidence" value="ECO:0007669"/>
    <property type="project" value="InterPro"/>
</dbReference>
<keyword evidence="6 7" id="KW-0238">DNA-binding</keyword>
<evidence type="ECO:0000313" key="11">
    <source>
        <dbReference type="Proteomes" id="UP000434036"/>
    </source>
</evidence>
<dbReference type="GO" id="GO:0140664">
    <property type="term" value="F:ATP-dependent DNA damage sensor activity"/>
    <property type="evidence" value="ECO:0007669"/>
    <property type="project" value="InterPro"/>
</dbReference>
<dbReference type="PANTHER" id="PTHR48466:SF2">
    <property type="entry name" value="OS10G0509000 PROTEIN"/>
    <property type="match status" value="1"/>
</dbReference>
<dbReference type="NCBIfam" id="TIGR01069">
    <property type="entry name" value="mutS2"/>
    <property type="match status" value="1"/>
</dbReference>
<protein>
    <recommendedName>
        <fullName evidence="7">Endonuclease MutS2</fullName>
        <ecNumber evidence="7">3.1.-.-</ecNumber>
    </recommendedName>
    <alternativeName>
        <fullName evidence="7">Ribosome-associated protein quality control-upstream factor</fullName>
        <shortName evidence="7">RQC-upstream factor</shortName>
        <shortName evidence="7">RqcU</shortName>
        <ecNumber evidence="7">3.6.4.-</ecNumber>
    </alternativeName>
</protein>
<dbReference type="GO" id="GO:0045910">
    <property type="term" value="P:negative regulation of DNA recombination"/>
    <property type="evidence" value="ECO:0007669"/>
    <property type="project" value="InterPro"/>
</dbReference>
<feature type="binding site" evidence="7">
    <location>
        <begin position="331"/>
        <end position="338"/>
    </location>
    <ligand>
        <name>ATP</name>
        <dbReference type="ChEBI" id="CHEBI:30616"/>
    </ligand>
</feature>
<dbReference type="EC" id="3.1.-.-" evidence="7"/>
<dbReference type="InterPro" id="IPR027417">
    <property type="entry name" value="P-loop_NTPase"/>
</dbReference>
<dbReference type="Gene3D" id="3.40.50.300">
    <property type="entry name" value="P-loop containing nucleotide triphosphate hydrolases"/>
    <property type="match status" value="1"/>
</dbReference>
<keyword evidence="7 10" id="KW-0255">Endonuclease</keyword>
<dbReference type="HAMAP" id="MF_00092">
    <property type="entry name" value="MutS2"/>
    <property type="match status" value="1"/>
</dbReference>
<dbReference type="GO" id="GO:0005524">
    <property type="term" value="F:ATP binding"/>
    <property type="evidence" value="ECO:0007669"/>
    <property type="project" value="UniProtKB-UniRule"/>
</dbReference>
<name>A0A6N8U910_9FIRM</name>
<evidence type="ECO:0000256" key="3">
    <source>
        <dbReference type="ARBA" id="ARBA00022801"/>
    </source>
</evidence>
<dbReference type="SMART" id="SM00533">
    <property type="entry name" value="MUTSd"/>
    <property type="match status" value="1"/>
</dbReference>
<keyword evidence="5 7" id="KW-0694">RNA-binding</keyword>
<comment type="subunit">
    <text evidence="7">Homodimer. Binds to stalled ribosomes, contacting rRNA.</text>
</comment>
<dbReference type="Proteomes" id="UP000434036">
    <property type="component" value="Unassembled WGS sequence"/>
</dbReference>
<dbReference type="InterPro" id="IPR002625">
    <property type="entry name" value="Smr_dom"/>
</dbReference>
<dbReference type="GO" id="GO:0016887">
    <property type="term" value="F:ATP hydrolysis activity"/>
    <property type="evidence" value="ECO:0007669"/>
    <property type="project" value="InterPro"/>
</dbReference>
<dbReference type="InterPro" id="IPR045076">
    <property type="entry name" value="MutS"/>
</dbReference>
<evidence type="ECO:0000256" key="1">
    <source>
        <dbReference type="ARBA" id="ARBA00022730"/>
    </source>
</evidence>